<feature type="transmembrane region" description="Helical" evidence="1">
    <location>
        <begin position="186"/>
        <end position="205"/>
    </location>
</feature>
<keyword evidence="3" id="KW-0482">Metalloprotease</keyword>
<feature type="transmembrane region" description="Helical" evidence="1">
    <location>
        <begin position="283"/>
        <end position="302"/>
    </location>
</feature>
<sequence>MSLQSTLDQTLLDRLQQGWRLFTCPVWNHDTHRLRAPLRAFLPLVMTFLAFGLVVTVVRPRFDHPVREFMEFSIMSVVLVAAVLASARLLDRRPVAEYGLTFNRKWARSFVVGGLVATVANAGTMLVALAAGWATVSGFTQGSGALPFLPAMLLVLGYVGVLASWEEFMFRGAMLKNLAEGADGYLPRWGAVGLAVLLSTAVFAFMHSGKVSDPMAYGYYVLAGLVFGGIYVLSGNLALPIGFHVFYNFTMSAVFGLGASQQTPELIALTVVGPDFWIGEEGLARVIFALVGGVLLVAYIRWRDGNLRINDRVTWWTPIKTYDALDEEK</sequence>
<feature type="transmembrane region" description="Helical" evidence="1">
    <location>
        <begin position="72"/>
        <end position="90"/>
    </location>
</feature>
<keyword evidence="1" id="KW-1133">Transmembrane helix</keyword>
<keyword evidence="1" id="KW-0472">Membrane</keyword>
<dbReference type="GO" id="GO:0004175">
    <property type="term" value="F:endopeptidase activity"/>
    <property type="evidence" value="ECO:0007669"/>
    <property type="project" value="UniProtKB-ARBA"/>
</dbReference>
<feature type="transmembrane region" description="Helical" evidence="1">
    <location>
        <begin position="40"/>
        <end position="60"/>
    </location>
</feature>
<organism evidence="3 4">
    <name type="scientific">Haloplanus rubicundus</name>
    <dbReference type="NCBI Taxonomy" id="1547898"/>
    <lineage>
        <taxon>Archaea</taxon>
        <taxon>Methanobacteriati</taxon>
        <taxon>Methanobacteriota</taxon>
        <taxon>Stenosarchaea group</taxon>
        <taxon>Halobacteria</taxon>
        <taxon>Halobacteriales</taxon>
        <taxon>Haloferacaceae</taxon>
        <taxon>Haloplanus</taxon>
    </lineage>
</organism>
<protein>
    <submittedName>
        <fullName evidence="3">CPBP family intramembrane metalloprotease</fullName>
    </submittedName>
</protein>
<dbReference type="GO" id="GO:0080120">
    <property type="term" value="P:CAAX-box protein maturation"/>
    <property type="evidence" value="ECO:0007669"/>
    <property type="project" value="UniProtKB-ARBA"/>
</dbReference>
<accession>A0A345EEB6</accession>
<name>A0A345EEB6_9EURY</name>
<feature type="transmembrane region" description="Helical" evidence="1">
    <location>
        <begin position="110"/>
        <end position="133"/>
    </location>
</feature>
<proteinExistence type="predicted"/>
<evidence type="ECO:0000313" key="4">
    <source>
        <dbReference type="Proteomes" id="UP000252985"/>
    </source>
</evidence>
<gene>
    <name evidence="3" type="ORF">DU484_12170</name>
</gene>
<dbReference type="PANTHER" id="PTHR39430:SF1">
    <property type="entry name" value="PROTEASE"/>
    <property type="match status" value="1"/>
</dbReference>
<evidence type="ECO:0000259" key="2">
    <source>
        <dbReference type="Pfam" id="PF02517"/>
    </source>
</evidence>
<dbReference type="EMBL" id="CP031148">
    <property type="protein sequence ID" value="AXG10538.1"/>
    <property type="molecule type" value="Genomic_DNA"/>
</dbReference>
<dbReference type="PANTHER" id="PTHR39430">
    <property type="entry name" value="MEMBRANE-ASSOCIATED PROTEASE-RELATED"/>
    <property type="match status" value="1"/>
</dbReference>
<dbReference type="GO" id="GO:0008237">
    <property type="term" value="F:metallopeptidase activity"/>
    <property type="evidence" value="ECO:0007669"/>
    <property type="project" value="UniProtKB-KW"/>
</dbReference>
<keyword evidence="3" id="KW-0378">Hydrolase</keyword>
<dbReference type="InterPro" id="IPR003675">
    <property type="entry name" value="Rce1/LyrA-like_dom"/>
</dbReference>
<evidence type="ECO:0000313" key="3">
    <source>
        <dbReference type="EMBL" id="AXG10538.1"/>
    </source>
</evidence>
<feature type="transmembrane region" description="Helical" evidence="1">
    <location>
        <begin position="217"/>
        <end position="233"/>
    </location>
</feature>
<dbReference type="AlphaFoldDB" id="A0A345EEB6"/>
<feature type="domain" description="CAAX prenyl protease 2/Lysostaphin resistance protein A-like" evidence="2">
    <location>
        <begin position="152"/>
        <end position="249"/>
    </location>
</feature>
<dbReference type="Proteomes" id="UP000252985">
    <property type="component" value="Chromosome"/>
</dbReference>
<feature type="transmembrane region" description="Helical" evidence="1">
    <location>
        <begin position="245"/>
        <end position="263"/>
    </location>
</feature>
<dbReference type="Pfam" id="PF02517">
    <property type="entry name" value="Rce1-like"/>
    <property type="match status" value="1"/>
</dbReference>
<keyword evidence="3" id="KW-0645">Protease</keyword>
<dbReference type="GO" id="GO:0006508">
    <property type="term" value="P:proteolysis"/>
    <property type="evidence" value="ECO:0007669"/>
    <property type="project" value="UniProtKB-KW"/>
</dbReference>
<dbReference type="KEGG" id="haq:DU484_12170"/>
<reference evidence="3 4" key="1">
    <citation type="submission" date="2018-07" db="EMBL/GenBank/DDBJ databases">
        <title>Genome sequences of Haloplanus sp. CBA1112.</title>
        <authorList>
            <person name="Kim Y.B."/>
            <person name="Roh S.W."/>
        </authorList>
    </citation>
    <scope>NUCLEOTIDE SEQUENCE [LARGE SCALE GENOMIC DNA]</scope>
    <source>
        <strain evidence="3 4">CBA1112</strain>
    </source>
</reference>
<evidence type="ECO:0000256" key="1">
    <source>
        <dbReference type="SAM" id="Phobius"/>
    </source>
</evidence>
<feature type="transmembrane region" description="Helical" evidence="1">
    <location>
        <begin position="145"/>
        <end position="165"/>
    </location>
</feature>
<keyword evidence="1" id="KW-0812">Transmembrane</keyword>